<evidence type="ECO:0000256" key="1">
    <source>
        <dbReference type="SAM" id="MobiDB-lite"/>
    </source>
</evidence>
<dbReference type="InterPro" id="IPR036749">
    <property type="entry name" value="Expansin_CBD_sf"/>
</dbReference>
<dbReference type="SUPFAM" id="SSF49384">
    <property type="entry name" value="Carbohydrate-binding domain"/>
    <property type="match status" value="1"/>
</dbReference>
<dbReference type="EMBL" id="JAGSOH010000021">
    <property type="protein sequence ID" value="MBR7826698.1"/>
    <property type="molecule type" value="Genomic_DNA"/>
</dbReference>
<dbReference type="Proteomes" id="UP000676325">
    <property type="component" value="Unassembled WGS sequence"/>
</dbReference>
<dbReference type="PROSITE" id="PS51173">
    <property type="entry name" value="CBM2"/>
    <property type="match status" value="1"/>
</dbReference>
<name>A0A941EA32_9ACTN</name>
<evidence type="ECO:0000313" key="4">
    <source>
        <dbReference type="Proteomes" id="UP000676325"/>
    </source>
</evidence>
<sequence>MRSRTHASVRGRHATAVSIRTLIAVLCAVGLAAMAVIAGSAPADALDVTGSGSPVTGNATYFSGLGSPYGGCGLPQADLDTQDFLALNVYNTPGNYGSEPRPIPAADASMTGMFDNGLNCGRYVQVTIGDYCTGTNDGAQNESFCRNGSWVADQYNGATLTFVVADSCADANAWCRDDPYHVDLAQNSLSQFLLNGATTAGLPGKWNNRQVSWQFVSAPNYSGDINIGFIQGAQAWWSAIAISHLPNGIHGVRYYANGTWQSGTMDSDMGDDYIIAPTTSGGSQYEIQVIDASDSLLNNGEVYSFSMPSSCGTQCSAAYTATTYTTSTGPTASASQSTSASASASTSTSGTSSSSAGPTATGATGGTTGASAGAQCAATVSTVSSWTGGYQVSINVANTGTAATTTWKTVLALPGSDTIASSWNATTAQSGQTVTAVAASYDGAVAAGASTSWGMTVNGSGPPPTSATCSAG</sequence>
<dbReference type="SUPFAM" id="SSF50685">
    <property type="entry name" value="Barwin-like endoglucanases"/>
    <property type="match status" value="1"/>
</dbReference>
<keyword evidence="4" id="KW-1185">Reference proteome</keyword>
<reference evidence="3" key="1">
    <citation type="submission" date="2021-04" db="EMBL/GenBank/DDBJ databases">
        <title>Genome based classification of Actinospica acidithermotolerans sp. nov., an actinobacterium isolated from an Indonesian hot spring.</title>
        <authorList>
            <person name="Kusuma A.B."/>
            <person name="Putra K.E."/>
            <person name="Nafisah S."/>
            <person name="Loh J."/>
            <person name="Nouioui I."/>
            <person name="Goodfellow M."/>
        </authorList>
    </citation>
    <scope>NUCLEOTIDE SEQUENCE</scope>
    <source>
        <strain evidence="3">MGRD01-02</strain>
    </source>
</reference>
<comment type="caution">
    <text evidence="3">The sequence shown here is derived from an EMBL/GenBank/DDBJ whole genome shotgun (WGS) entry which is preliminary data.</text>
</comment>
<feature type="region of interest" description="Disordered" evidence="1">
    <location>
        <begin position="329"/>
        <end position="368"/>
    </location>
</feature>
<dbReference type="InterPro" id="IPR008965">
    <property type="entry name" value="CBM2/CBM3_carb-bd_dom_sf"/>
</dbReference>
<dbReference type="Gene3D" id="2.60.40.760">
    <property type="entry name" value="Expansin, cellulose-binding-like domain"/>
    <property type="match status" value="1"/>
</dbReference>
<evidence type="ECO:0000313" key="3">
    <source>
        <dbReference type="EMBL" id="MBR7826698.1"/>
    </source>
</evidence>
<protein>
    <submittedName>
        <fullName evidence="3">Cellulose binding domain-containing protein</fullName>
    </submittedName>
</protein>
<feature type="domain" description="CBM2" evidence="2">
    <location>
        <begin position="369"/>
        <end position="472"/>
    </location>
</feature>
<dbReference type="Gene3D" id="2.60.40.290">
    <property type="match status" value="1"/>
</dbReference>
<dbReference type="AlphaFoldDB" id="A0A941EA32"/>
<dbReference type="InterPro" id="IPR036908">
    <property type="entry name" value="RlpA-like_sf"/>
</dbReference>
<dbReference type="GO" id="GO:0005975">
    <property type="term" value="P:carbohydrate metabolic process"/>
    <property type="evidence" value="ECO:0007669"/>
    <property type="project" value="InterPro"/>
</dbReference>
<dbReference type="RefSeq" id="WP_212517845.1">
    <property type="nucleotide sequence ID" value="NZ_JAGSOH010000021.1"/>
</dbReference>
<feature type="compositionally biased region" description="Low complexity" evidence="1">
    <location>
        <begin position="329"/>
        <end position="362"/>
    </location>
</feature>
<proteinExistence type="predicted"/>
<dbReference type="InterPro" id="IPR001919">
    <property type="entry name" value="CBD2"/>
</dbReference>
<dbReference type="Pfam" id="PF00553">
    <property type="entry name" value="CBM_2"/>
    <property type="match status" value="1"/>
</dbReference>
<dbReference type="GO" id="GO:0004553">
    <property type="term" value="F:hydrolase activity, hydrolyzing O-glycosyl compounds"/>
    <property type="evidence" value="ECO:0007669"/>
    <property type="project" value="InterPro"/>
</dbReference>
<dbReference type="SMART" id="SM00637">
    <property type="entry name" value="CBD_II"/>
    <property type="match status" value="1"/>
</dbReference>
<evidence type="ECO:0000259" key="2">
    <source>
        <dbReference type="PROSITE" id="PS51173"/>
    </source>
</evidence>
<organism evidence="3 4">
    <name type="scientific">Actinospica acidithermotolerans</name>
    <dbReference type="NCBI Taxonomy" id="2828514"/>
    <lineage>
        <taxon>Bacteria</taxon>
        <taxon>Bacillati</taxon>
        <taxon>Actinomycetota</taxon>
        <taxon>Actinomycetes</taxon>
        <taxon>Catenulisporales</taxon>
        <taxon>Actinospicaceae</taxon>
        <taxon>Actinospica</taxon>
    </lineage>
</organism>
<dbReference type="InterPro" id="IPR012291">
    <property type="entry name" value="CBM2_carb-bd_dom_sf"/>
</dbReference>
<accession>A0A941EA32</accession>
<dbReference type="GO" id="GO:0030247">
    <property type="term" value="F:polysaccharide binding"/>
    <property type="evidence" value="ECO:0007669"/>
    <property type="project" value="UniProtKB-UniRule"/>
</dbReference>
<gene>
    <name evidence="3" type="ORF">KDK95_10320</name>
</gene>